<dbReference type="AlphaFoldDB" id="A0A916U8N6"/>
<name>A0A916U8N6_9HYPH</name>
<dbReference type="Pfam" id="PF04391">
    <property type="entry name" value="DUF533"/>
    <property type="match status" value="1"/>
</dbReference>
<evidence type="ECO:0000256" key="1">
    <source>
        <dbReference type="SAM" id="MobiDB-lite"/>
    </source>
</evidence>
<dbReference type="CDD" id="cd07178">
    <property type="entry name" value="terB_like_YebE"/>
    <property type="match status" value="1"/>
</dbReference>
<dbReference type="RefSeq" id="WP_188609291.1">
    <property type="nucleotide sequence ID" value="NZ_BMGG01000004.1"/>
</dbReference>
<dbReference type="SUPFAM" id="SSF158682">
    <property type="entry name" value="TerB-like"/>
    <property type="match status" value="1"/>
</dbReference>
<organism evidence="2 3">
    <name type="scientific">Chelatococcus reniformis</name>
    <dbReference type="NCBI Taxonomy" id="1494448"/>
    <lineage>
        <taxon>Bacteria</taxon>
        <taxon>Pseudomonadati</taxon>
        <taxon>Pseudomonadota</taxon>
        <taxon>Alphaproteobacteria</taxon>
        <taxon>Hyphomicrobiales</taxon>
        <taxon>Chelatococcaceae</taxon>
        <taxon>Chelatococcus</taxon>
    </lineage>
</organism>
<accession>A0A916U8N6</accession>
<reference evidence="2" key="1">
    <citation type="journal article" date="2014" name="Int. J. Syst. Evol. Microbiol.">
        <title>Complete genome sequence of Corynebacterium casei LMG S-19264T (=DSM 44701T), isolated from a smear-ripened cheese.</title>
        <authorList>
            <consortium name="US DOE Joint Genome Institute (JGI-PGF)"/>
            <person name="Walter F."/>
            <person name="Albersmeier A."/>
            <person name="Kalinowski J."/>
            <person name="Ruckert C."/>
        </authorList>
    </citation>
    <scope>NUCLEOTIDE SEQUENCE</scope>
    <source>
        <strain evidence="2">CGMCC 1.12919</strain>
    </source>
</reference>
<dbReference type="InterPro" id="IPR007486">
    <property type="entry name" value="YebE"/>
</dbReference>
<feature type="region of interest" description="Disordered" evidence="1">
    <location>
        <begin position="74"/>
        <end position="114"/>
    </location>
</feature>
<gene>
    <name evidence="2" type="ORF">GCM10010994_22710</name>
</gene>
<proteinExistence type="predicted"/>
<comment type="caution">
    <text evidence="2">The sequence shown here is derived from an EMBL/GenBank/DDBJ whole genome shotgun (WGS) entry which is preliminary data.</text>
</comment>
<dbReference type="Proteomes" id="UP000637002">
    <property type="component" value="Unassembled WGS sequence"/>
</dbReference>
<reference evidence="2" key="2">
    <citation type="submission" date="2020-09" db="EMBL/GenBank/DDBJ databases">
        <authorList>
            <person name="Sun Q."/>
            <person name="Zhou Y."/>
        </authorList>
    </citation>
    <scope>NUCLEOTIDE SEQUENCE</scope>
    <source>
        <strain evidence="2">CGMCC 1.12919</strain>
    </source>
</reference>
<protein>
    <recommendedName>
        <fullName evidence="4">DUF533 domain-containing protein</fullName>
    </recommendedName>
</protein>
<keyword evidence="3" id="KW-1185">Reference proteome</keyword>
<evidence type="ECO:0000313" key="2">
    <source>
        <dbReference type="EMBL" id="GGC63559.1"/>
    </source>
</evidence>
<evidence type="ECO:0008006" key="4">
    <source>
        <dbReference type="Google" id="ProtNLM"/>
    </source>
</evidence>
<evidence type="ECO:0000313" key="3">
    <source>
        <dbReference type="Proteomes" id="UP000637002"/>
    </source>
</evidence>
<dbReference type="Gene3D" id="1.10.3680.10">
    <property type="entry name" value="TerB-like"/>
    <property type="match status" value="1"/>
</dbReference>
<sequence>MFDAKQILDAMVGAGALGSQSQSAQQQTPAAQGGLADMLNQALGGLTNGQAAQPGQQPGLGGLLGQILAGGQGGAAGAGPGAGGPPGGGLGDLLGQVLGGQGTPGAQGAPGGAGGAAGGGGLGGLLGQILGGGQGGASGSGLGGALAGGAAAGGLGGLLGQLLGGAQGGAADPQAANSGATIGDSLSKVAGPKAGGILQNAISFAQTPQGAAILAGLAGLMVTKATSTVSSNAAQLGGAALIGGLTYKAMKNWQGGAQPQATAAVAPAIAPPGSGFESKDLSHEDATVLINAMIAAAAADGSVDPGERAKIAGTLQGAGFNPEAATYLDQAFSNPPSVQDLADAASSPEQAAQIYEAARITIDPDSPANAAFLGNLKQALGLDDTLVAHLDAAAQSARA</sequence>
<dbReference type="InterPro" id="IPR029024">
    <property type="entry name" value="TerB-like"/>
</dbReference>
<dbReference type="EMBL" id="BMGG01000004">
    <property type="protein sequence ID" value="GGC63559.1"/>
    <property type="molecule type" value="Genomic_DNA"/>
</dbReference>